<comment type="similarity">
    <text evidence="1">Belongs to the folylpolyglutamate synthase family.</text>
</comment>
<dbReference type="GO" id="GO:0005524">
    <property type="term" value="F:ATP binding"/>
    <property type="evidence" value="ECO:0007669"/>
    <property type="project" value="UniProtKB-KW"/>
</dbReference>
<dbReference type="PROSITE" id="PS01011">
    <property type="entry name" value="FOLYLPOLYGLU_SYNT_1"/>
    <property type="match status" value="1"/>
</dbReference>
<evidence type="ECO:0000259" key="7">
    <source>
        <dbReference type="Pfam" id="PF08245"/>
    </source>
</evidence>
<evidence type="ECO:0000256" key="4">
    <source>
        <dbReference type="ARBA" id="ARBA00022741"/>
    </source>
</evidence>
<dbReference type="PIRSF" id="PIRSF001563">
    <property type="entry name" value="Folylpolyglu_synth"/>
    <property type="match status" value="1"/>
</dbReference>
<dbReference type="GO" id="GO:0005739">
    <property type="term" value="C:mitochondrion"/>
    <property type="evidence" value="ECO:0007669"/>
    <property type="project" value="TreeGrafter"/>
</dbReference>
<dbReference type="AlphaFoldDB" id="A0A2T0FLY4"/>
<dbReference type="GO" id="GO:0004326">
    <property type="term" value="F:tetrahydrofolylpolyglutamate synthase activity"/>
    <property type="evidence" value="ECO:0007669"/>
    <property type="project" value="InterPro"/>
</dbReference>
<dbReference type="STRING" id="45607.A0A2T0FLY4"/>
<protein>
    <submittedName>
        <fullName evidence="8">Putative dihydrofolate synthetase</fullName>
    </submittedName>
</protein>
<comment type="caution">
    <text evidence="8">The sequence shown here is derived from an EMBL/GenBank/DDBJ whole genome shotgun (WGS) entry which is preliminary data.</text>
</comment>
<keyword evidence="3" id="KW-0479">Metal-binding</keyword>
<proteinExistence type="inferred from homology"/>
<evidence type="ECO:0000256" key="1">
    <source>
        <dbReference type="ARBA" id="ARBA00008276"/>
    </source>
</evidence>
<dbReference type="UniPathway" id="UPA00850"/>
<dbReference type="PROSITE" id="PS01012">
    <property type="entry name" value="FOLYLPOLYGLU_SYNT_2"/>
    <property type="match status" value="1"/>
</dbReference>
<organism evidence="8 9">
    <name type="scientific">Wickerhamiella sorbophila</name>
    <dbReference type="NCBI Taxonomy" id="45607"/>
    <lineage>
        <taxon>Eukaryota</taxon>
        <taxon>Fungi</taxon>
        <taxon>Dikarya</taxon>
        <taxon>Ascomycota</taxon>
        <taxon>Saccharomycotina</taxon>
        <taxon>Dipodascomycetes</taxon>
        <taxon>Dipodascales</taxon>
        <taxon>Trichomonascaceae</taxon>
        <taxon>Wickerhamiella</taxon>
    </lineage>
</organism>
<keyword evidence="2" id="KW-0436">Ligase</keyword>
<dbReference type="Pfam" id="PF08245">
    <property type="entry name" value="Mur_ligase_M"/>
    <property type="match status" value="1"/>
</dbReference>
<evidence type="ECO:0000256" key="5">
    <source>
        <dbReference type="ARBA" id="ARBA00022840"/>
    </source>
</evidence>
<dbReference type="Proteomes" id="UP000238350">
    <property type="component" value="Unassembled WGS sequence"/>
</dbReference>
<keyword evidence="6" id="KW-0460">Magnesium</keyword>
<evidence type="ECO:0000313" key="8">
    <source>
        <dbReference type="EMBL" id="PRT56001.1"/>
    </source>
</evidence>
<dbReference type="GO" id="GO:0005829">
    <property type="term" value="C:cytosol"/>
    <property type="evidence" value="ECO:0007669"/>
    <property type="project" value="TreeGrafter"/>
</dbReference>
<gene>
    <name evidence="8" type="ORF">B9G98_03621</name>
</gene>
<dbReference type="NCBIfam" id="TIGR01499">
    <property type="entry name" value="folC"/>
    <property type="match status" value="1"/>
</dbReference>
<evidence type="ECO:0000256" key="6">
    <source>
        <dbReference type="ARBA" id="ARBA00022842"/>
    </source>
</evidence>
<dbReference type="GO" id="GO:0046872">
    <property type="term" value="F:metal ion binding"/>
    <property type="evidence" value="ECO:0007669"/>
    <property type="project" value="UniProtKB-KW"/>
</dbReference>
<dbReference type="EMBL" id="NDIQ01000022">
    <property type="protein sequence ID" value="PRT56001.1"/>
    <property type="molecule type" value="Genomic_DNA"/>
</dbReference>
<keyword evidence="4" id="KW-0547">Nucleotide-binding</keyword>
<dbReference type="SUPFAM" id="SSF53623">
    <property type="entry name" value="MurD-like peptide ligases, catalytic domain"/>
    <property type="match status" value="1"/>
</dbReference>
<evidence type="ECO:0000313" key="9">
    <source>
        <dbReference type="Proteomes" id="UP000238350"/>
    </source>
</evidence>
<keyword evidence="9" id="KW-1185">Reference proteome</keyword>
<dbReference type="InterPro" id="IPR036615">
    <property type="entry name" value="Mur_ligase_C_dom_sf"/>
</dbReference>
<evidence type="ECO:0000256" key="3">
    <source>
        <dbReference type="ARBA" id="ARBA00022723"/>
    </source>
</evidence>
<dbReference type="GO" id="GO:0008841">
    <property type="term" value="F:dihydrofolate synthase activity"/>
    <property type="evidence" value="ECO:0007669"/>
    <property type="project" value="TreeGrafter"/>
</dbReference>
<dbReference type="OrthoDB" id="5212574at2759"/>
<reference evidence="8 9" key="1">
    <citation type="submission" date="2017-04" db="EMBL/GenBank/DDBJ databases">
        <title>Genome sequencing of [Candida] sorbophila.</title>
        <authorList>
            <person name="Ahn J.O."/>
        </authorList>
    </citation>
    <scope>NUCLEOTIDE SEQUENCE [LARGE SCALE GENOMIC DNA]</scope>
    <source>
        <strain evidence="8 9">DS02</strain>
    </source>
</reference>
<dbReference type="SUPFAM" id="SSF53244">
    <property type="entry name" value="MurD-like peptide ligases, peptide-binding domain"/>
    <property type="match status" value="1"/>
</dbReference>
<dbReference type="InterPro" id="IPR018109">
    <property type="entry name" value="Folylpolyglutamate_synth_CS"/>
</dbReference>
<keyword evidence="5" id="KW-0067">ATP-binding</keyword>
<sequence length="385" mass="42327">MIDLGLARVTRLLGELGNPQNCYKAFHVAGTNGKGSVVSYLSSILTYNGVRTGRFTSPFLINEEDAICINNRPITRQLYEDVKKAVDALNIQKTIQATEFEREAATAFEVFRREKVEVAVIEVGLGGLLDATNVLMKENVLCTAITKIAFDHEGFLGSSLTQIATQKAGIIKPGVPCVADGTNDTEVLQVVKSVADMKSSLLYTPVGLPVGYSTRDILEGEFQKQNAAVAVQSISVAYPQFSRGMIIEGLRNTTWPGRLQWIDMGNQRVLVDGAHNPSAAIELAKYVQEHMRPKSPITWVVAFSKPCDDILAQLVQPGDKVIATKFGSIATMPWIKSLDPNNICESARKYTEESNVTQVANIKDVYFNDNTVICGSLYLLRELYR</sequence>
<dbReference type="GeneID" id="36517369"/>
<dbReference type="PANTHER" id="PTHR11136">
    <property type="entry name" value="FOLYLPOLYGLUTAMATE SYNTHASE-RELATED"/>
    <property type="match status" value="1"/>
</dbReference>
<dbReference type="InterPro" id="IPR001645">
    <property type="entry name" value="Folylpolyglutamate_synth"/>
</dbReference>
<dbReference type="RefSeq" id="XP_024665946.1">
    <property type="nucleotide sequence ID" value="XM_024810178.1"/>
</dbReference>
<name>A0A2T0FLY4_9ASCO</name>
<dbReference type="InterPro" id="IPR036565">
    <property type="entry name" value="Mur-like_cat_sf"/>
</dbReference>
<dbReference type="PANTHER" id="PTHR11136:SF0">
    <property type="entry name" value="DIHYDROFOLATE SYNTHETASE-RELATED"/>
    <property type="match status" value="1"/>
</dbReference>
<accession>A0A2T0FLY4</accession>
<dbReference type="Gene3D" id="3.90.190.20">
    <property type="entry name" value="Mur ligase, C-terminal domain"/>
    <property type="match status" value="1"/>
</dbReference>
<evidence type="ECO:0000256" key="2">
    <source>
        <dbReference type="ARBA" id="ARBA00022598"/>
    </source>
</evidence>
<dbReference type="Gene3D" id="3.40.1190.10">
    <property type="entry name" value="Mur-like, catalytic domain"/>
    <property type="match status" value="1"/>
</dbReference>
<feature type="domain" description="Mur ligase central" evidence="7">
    <location>
        <begin position="28"/>
        <end position="172"/>
    </location>
</feature>
<dbReference type="InterPro" id="IPR013221">
    <property type="entry name" value="Mur_ligase_cen"/>
</dbReference>